<keyword evidence="4 8" id="KW-0812">Transmembrane</keyword>
<dbReference type="HAMAP" id="MF_01148">
    <property type="entry name" value="Lnt"/>
    <property type="match status" value="1"/>
</dbReference>
<evidence type="ECO:0000256" key="6">
    <source>
        <dbReference type="ARBA" id="ARBA00023136"/>
    </source>
</evidence>
<dbReference type="Pfam" id="PF20154">
    <property type="entry name" value="LNT_N"/>
    <property type="match status" value="1"/>
</dbReference>
<comment type="subcellular location">
    <subcellularLocation>
        <location evidence="1">Cell membrane</location>
        <topology evidence="1">Multi-pass membrane protein</topology>
    </subcellularLocation>
</comment>
<dbReference type="AlphaFoldDB" id="A0A644UAQ6"/>
<dbReference type="NCBIfam" id="TIGR00546">
    <property type="entry name" value="lnt"/>
    <property type="match status" value="1"/>
</dbReference>
<dbReference type="InterPro" id="IPR036526">
    <property type="entry name" value="C-N_Hydrolase_sf"/>
</dbReference>
<feature type="transmembrane region" description="Helical" evidence="8">
    <location>
        <begin position="116"/>
        <end position="133"/>
    </location>
</feature>
<feature type="transmembrane region" description="Helical" evidence="8">
    <location>
        <begin position="195"/>
        <end position="216"/>
    </location>
</feature>
<dbReference type="GO" id="GO:0042158">
    <property type="term" value="P:lipoprotein biosynthetic process"/>
    <property type="evidence" value="ECO:0007669"/>
    <property type="project" value="InterPro"/>
</dbReference>
<keyword evidence="6 8" id="KW-0472">Membrane</keyword>
<dbReference type="GO" id="GO:0005886">
    <property type="term" value="C:plasma membrane"/>
    <property type="evidence" value="ECO:0007669"/>
    <property type="project" value="UniProtKB-SubCell"/>
</dbReference>
<evidence type="ECO:0000256" key="5">
    <source>
        <dbReference type="ARBA" id="ARBA00022989"/>
    </source>
</evidence>
<feature type="transmembrane region" description="Helical" evidence="8">
    <location>
        <begin position="153"/>
        <end position="175"/>
    </location>
</feature>
<protein>
    <submittedName>
        <fullName evidence="10">Apolipoprotein N-acyltransferase</fullName>
        <ecNumber evidence="10">2.3.1.-</ecNumber>
    </submittedName>
</protein>
<dbReference type="EC" id="2.3.1.-" evidence="10"/>
<keyword evidence="10" id="KW-0449">Lipoprotein</keyword>
<name>A0A644UAQ6_9ZZZZ</name>
<dbReference type="PANTHER" id="PTHR38686">
    <property type="entry name" value="APOLIPOPROTEIN N-ACYLTRANSFERASE"/>
    <property type="match status" value="1"/>
</dbReference>
<feature type="transmembrane region" description="Helical" evidence="8">
    <location>
        <begin position="7"/>
        <end position="24"/>
    </location>
</feature>
<proteinExistence type="inferred from homology"/>
<evidence type="ECO:0000256" key="7">
    <source>
        <dbReference type="ARBA" id="ARBA00023315"/>
    </source>
</evidence>
<evidence type="ECO:0000313" key="10">
    <source>
        <dbReference type="EMBL" id="MPL76061.1"/>
    </source>
</evidence>
<evidence type="ECO:0000256" key="1">
    <source>
        <dbReference type="ARBA" id="ARBA00004651"/>
    </source>
</evidence>
<keyword evidence="3 10" id="KW-0808">Transferase</keyword>
<dbReference type="InterPro" id="IPR003010">
    <property type="entry name" value="C-N_Hydrolase"/>
</dbReference>
<reference evidence="10" key="1">
    <citation type="submission" date="2019-08" db="EMBL/GenBank/DDBJ databases">
        <authorList>
            <person name="Kucharzyk K."/>
            <person name="Murdoch R.W."/>
            <person name="Higgins S."/>
            <person name="Loffler F."/>
        </authorList>
    </citation>
    <scope>NUCLEOTIDE SEQUENCE</scope>
</reference>
<dbReference type="Pfam" id="PF00795">
    <property type="entry name" value="CN_hydrolase"/>
    <property type="match status" value="1"/>
</dbReference>
<dbReference type="SUPFAM" id="SSF56317">
    <property type="entry name" value="Carbon-nitrogen hydrolase"/>
    <property type="match status" value="1"/>
</dbReference>
<dbReference type="Gene3D" id="3.60.110.10">
    <property type="entry name" value="Carbon-nitrogen hydrolase"/>
    <property type="match status" value="1"/>
</dbReference>
<dbReference type="CDD" id="cd07571">
    <property type="entry name" value="ALP_N-acyl_transferase"/>
    <property type="match status" value="1"/>
</dbReference>
<dbReference type="PANTHER" id="PTHR38686:SF1">
    <property type="entry name" value="APOLIPOPROTEIN N-ACYLTRANSFERASE"/>
    <property type="match status" value="1"/>
</dbReference>
<dbReference type="InterPro" id="IPR045378">
    <property type="entry name" value="LNT_N"/>
</dbReference>
<comment type="caution">
    <text evidence="10">The sequence shown here is derived from an EMBL/GenBank/DDBJ whole genome shotgun (WGS) entry which is preliminary data.</text>
</comment>
<evidence type="ECO:0000259" key="9">
    <source>
        <dbReference type="PROSITE" id="PS50263"/>
    </source>
</evidence>
<feature type="transmembrane region" description="Helical" evidence="8">
    <location>
        <begin position="83"/>
        <end position="104"/>
    </location>
</feature>
<evidence type="ECO:0000256" key="8">
    <source>
        <dbReference type="SAM" id="Phobius"/>
    </source>
</evidence>
<sequence>MKKPPFLSFYSLISGLLFSLAWPANGFPPLLFVAFVPLLLMEGYFLSNRSNNHSFGIFFRVWPAFIIWNGLTTWWIYNSTFFGVTMAVLINSVFMSLTFWLFHFMRRRLKNPSQGYLGLIFAWISFEFLHHHWDLNWPWLSLGNGFSAWPSWMQWYEFTGMFGGSLWVLVINILVYKVIQSWLDGTSLKIAFRRLWLPLAVMALPLAVSLLMYYTYREKTAPVDVVVVQPNIDPYEEQYELPADLVIEHATKLALTKADSLTDFVVFPESMVQPNWSSGLMIWENDLEDHPTINMFRNGLLRALPQAGVVVGYSTYRSYEPGEEIPPTARKFRNREGHYDAYNTAFLFRNYPDLQRTHKSKLTPGVELMPFPWLLKPLGDFAIDLGGTVGQLGTDPERIPFTINDTLKISPVICYESVYGEFVAGFVRNGSNMIFVITNDGWWGNTAGHRQHALFSSVRAIETRRSVARSANTGISCFVNQRGDILQPTPYWETAVIRQKINANDKITLYVRYGDYIARGSVLGLVLLLLIAVSGRLQGKK</sequence>
<dbReference type="EMBL" id="VSSQ01000094">
    <property type="protein sequence ID" value="MPL76061.1"/>
    <property type="molecule type" value="Genomic_DNA"/>
</dbReference>
<feature type="transmembrane region" description="Helical" evidence="8">
    <location>
        <begin position="58"/>
        <end position="77"/>
    </location>
</feature>
<dbReference type="GO" id="GO:0016410">
    <property type="term" value="F:N-acyltransferase activity"/>
    <property type="evidence" value="ECO:0007669"/>
    <property type="project" value="InterPro"/>
</dbReference>
<evidence type="ECO:0000256" key="2">
    <source>
        <dbReference type="ARBA" id="ARBA00022475"/>
    </source>
</evidence>
<dbReference type="InterPro" id="IPR004563">
    <property type="entry name" value="Apolipo_AcylTrfase"/>
</dbReference>
<feature type="transmembrane region" description="Helical" evidence="8">
    <location>
        <begin position="30"/>
        <end position="46"/>
    </location>
</feature>
<dbReference type="PROSITE" id="PS50263">
    <property type="entry name" value="CN_HYDROLASE"/>
    <property type="match status" value="1"/>
</dbReference>
<gene>
    <name evidence="10" type="primary">lnt_5</name>
    <name evidence="10" type="ORF">SDC9_21906</name>
</gene>
<organism evidence="10">
    <name type="scientific">bioreactor metagenome</name>
    <dbReference type="NCBI Taxonomy" id="1076179"/>
    <lineage>
        <taxon>unclassified sequences</taxon>
        <taxon>metagenomes</taxon>
        <taxon>ecological metagenomes</taxon>
    </lineage>
</organism>
<evidence type="ECO:0000256" key="4">
    <source>
        <dbReference type="ARBA" id="ARBA00022692"/>
    </source>
</evidence>
<feature type="domain" description="CN hydrolase" evidence="9">
    <location>
        <begin position="223"/>
        <end position="503"/>
    </location>
</feature>
<keyword evidence="2" id="KW-1003">Cell membrane</keyword>
<feature type="transmembrane region" description="Helical" evidence="8">
    <location>
        <begin position="516"/>
        <end position="535"/>
    </location>
</feature>
<keyword evidence="5 8" id="KW-1133">Transmembrane helix</keyword>
<accession>A0A644UAQ6</accession>
<evidence type="ECO:0000256" key="3">
    <source>
        <dbReference type="ARBA" id="ARBA00022679"/>
    </source>
</evidence>
<keyword evidence="7 10" id="KW-0012">Acyltransferase</keyword>